<evidence type="ECO:0000313" key="11">
    <source>
        <dbReference type="EMBL" id="XBY63081.1"/>
    </source>
</evidence>
<dbReference type="InterPro" id="IPR009056">
    <property type="entry name" value="Cyt_c-like_dom"/>
</dbReference>
<accession>A0AAU7XZW6</accession>
<dbReference type="PRINTS" id="PR00606">
    <property type="entry name" value="CYTCHROMECID"/>
</dbReference>
<keyword evidence="5" id="KW-0249">Electron transport</keyword>
<dbReference type="RefSeq" id="WP_021217081.1">
    <property type="nucleotide sequence ID" value="NZ_CP146285.1"/>
</dbReference>
<evidence type="ECO:0000256" key="9">
    <source>
        <dbReference type="SAM" id="SignalP"/>
    </source>
</evidence>
<dbReference type="SUPFAM" id="SSF46626">
    <property type="entry name" value="Cytochrome c"/>
    <property type="match status" value="1"/>
</dbReference>
<feature type="signal peptide" evidence="9">
    <location>
        <begin position="1"/>
        <end position="21"/>
    </location>
</feature>
<feature type="binding site" description="covalent" evidence="8">
    <location>
        <position position="37"/>
    </location>
    <ligand>
        <name>heme c</name>
        <dbReference type="ChEBI" id="CHEBI:61717"/>
    </ligand>
</feature>
<feature type="binding site" description="covalent" evidence="8">
    <location>
        <position position="33"/>
    </location>
    <ligand>
        <name>heme c</name>
        <dbReference type="ChEBI" id="CHEBI:61717"/>
    </ligand>
</feature>
<evidence type="ECO:0000256" key="3">
    <source>
        <dbReference type="ARBA" id="ARBA00022617"/>
    </source>
</evidence>
<dbReference type="InterPro" id="IPR036909">
    <property type="entry name" value="Cyt_c-like_dom_sf"/>
</dbReference>
<sequence length="101" mass="10390">MNKALVALLLGGLLAQANAMASPGEELFKAKSCVACHAIDKQVLGPPFQKVAAKYGADGAAHISHSILTGSKGVWGPIPMPANAVSEAEAKVLAEWIVTLQ</sequence>
<organism evidence="11">
    <name type="scientific">Pseudomonas solani</name>
    <dbReference type="NCBI Taxonomy" id="2731552"/>
    <lineage>
        <taxon>Bacteria</taxon>
        <taxon>Pseudomonadati</taxon>
        <taxon>Pseudomonadota</taxon>
        <taxon>Gammaproteobacteria</taxon>
        <taxon>Pseudomonadales</taxon>
        <taxon>Pseudomonadaceae</taxon>
        <taxon>Pseudomonas</taxon>
    </lineage>
</organism>
<evidence type="ECO:0000256" key="4">
    <source>
        <dbReference type="ARBA" id="ARBA00022723"/>
    </source>
</evidence>
<reference evidence="11" key="1">
    <citation type="submission" date="2023-08" db="EMBL/GenBank/DDBJ databases">
        <title>Increased levels of nutrients transform a symbiont into a lethal pathobiont.</title>
        <authorList>
            <person name="Lachnit T."/>
            <person name="Ulrich L."/>
            <person name="Willmer F.M."/>
            <person name="Hasenbein T."/>
            <person name="Steiner L.X."/>
            <person name="Wolters M."/>
            <person name="Herbst E.M."/>
            <person name="Deines P."/>
        </authorList>
    </citation>
    <scope>NUCLEOTIDE SEQUENCE</scope>
    <source>
        <strain evidence="11">T3</strain>
    </source>
</reference>
<evidence type="ECO:0000259" key="10">
    <source>
        <dbReference type="PROSITE" id="PS51007"/>
    </source>
</evidence>
<dbReference type="Pfam" id="PF00034">
    <property type="entry name" value="Cytochrom_C"/>
    <property type="match status" value="1"/>
</dbReference>
<feature type="binding site" description="covalent" evidence="8">
    <location>
        <position position="80"/>
    </location>
    <ligand>
        <name>heme c</name>
        <dbReference type="ChEBI" id="CHEBI:61717"/>
    </ligand>
</feature>
<evidence type="ECO:0000256" key="2">
    <source>
        <dbReference type="ARBA" id="ARBA00022448"/>
    </source>
</evidence>
<dbReference type="Gene3D" id="1.10.760.10">
    <property type="entry name" value="Cytochrome c-like domain"/>
    <property type="match status" value="1"/>
</dbReference>
<proteinExistence type="predicted"/>
<keyword evidence="3 8" id="KW-0349">Heme</keyword>
<keyword evidence="9" id="KW-0732">Signal</keyword>
<evidence type="ECO:0000256" key="8">
    <source>
        <dbReference type="PIRSR" id="PIRSR602324-1"/>
    </source>
</evidence>
<evidence type="ECO:0000256" key="1">
    <source>
        <dbReference type="ARBA" id="ARBA00021020"/>
    </source>
</evidence>
<dbReference type="AlphaFoldDB" id="A0AAU7XZW6"/>
<keyword evidence="2" id="KW-0813">Transport</keyword>
<feature type="chain" id="PRO_5043885271" description="Cytochrome c-551" evidence="9">
    <location>
        <begin position="22"/>
        <end position="101"/>
    </location>
</feature>
<evidence type="ECO:0000256" key="6">
    <source>
        <dbReference type="ARBA" id="ARBA00023004"/>
    </source>
</evidence>
<dbReference type="GO" id="GO:0020037">
    <property type="term" value="F:heme binding"/>
    <property type="evidence" value="ECO:0007669"/>
    <property type="project" value="InterPro"/>
</dbReference>
<evidence type="ECO:0000256" key="7">
    <source>
        <dbReference type="ARBA" id="ARBA00031244"/>
    </source>
</evidence>
<gene>
    <name evidence="11" type="ORF">ABS648_24525</name>
</gene>
<feature type="domain" description="Cytochrome c" evidence="10">
    <location>
        <begin position="19"/>
        <end position="101"/>
    </location>
</feature>
<comment type="PTM">
    <text evidence="8">Binds 1 heme c group covalently per subunit.</text>
</comment>
<dbReference type="GO" id="GO:0005506">
    <property type="term" value="F:iron ion binding"/>
    <property type="evidence" value="ECO:0007669"/>
    <property type="project" value="InterPro"/>
</dbReference>
<protein>
    <recommendedName>
        <fullName evidence="1">Cytochrome c-551</fullName>
    </recommendedName>
    <alternativeName>
        <fullName evidence="7">Cytochrome c551</fullName>
    </alternativeName>
</protein>
<keyword evidence="4 8" id="KW-0479">Metal-binding</keyword>
<keyword evidence="6 8" id="KW-0408">Iron</keyword>
<dbReference type="InterPro" id="IPR002324">
    <property type="entry name" value="Cyt_c_ID"/>
</dbReference>
<dbReference type="PROSITE" id="PS51007">
    <property type="entry name" value="CYTC"/>
    <property type="match status" value="1"/>
</dbReference>
<dbReference type="EMBL" id="CP158373">
    <property type="protein sequence ID" value="XBY63081.1"/>
    <property type="molecule type" value="Genomic_DNA"/>
</dbReference>
<name>A0AAU7XZW6_9PSED</name>
<dbReference type="GO" id="GO:0009055">
    <property type="term" value="F:electron transfer activity"/>
    <property type="evidence" value="ECO:0007669"/>
    <property type="project" value="InterPro"/>
</dbReference>
<evidence type="ECO:0000256" key="5">
    <source>
        <dbReference type="ARBA" id="ARBA00022982"/>
    </source>
</evidence>